<keyword evidence="2" id="KW-0238">DNA-binding</keyword>
<keyword evidence="1" id="KW-0805">Transcription regulation</keyword>
<dbReference type="InterPro" id="IPR036388">
    <property type="entry name" value="WH-like_DNA-bd_sf"/>
</dbReference>
<reference evidence="5 6" key="1">
    <citation type="submission" date="2018-07" db="EMBL/GenBank/DDBJ databases">
        <title>Desertimonas flava gen. nov. sp. nov.</title>
        <authorList>
            <person name="Liu S."/>
        </authorList>
    </citation>
    <scope>NUCLEOTIDE SEQUENCE [LARGE SCALE GENOMIC DNA]</scope>
    <source>
        <strain evidence="5 6">16Sb5-5</strain>
    </source>
</reference>
<evidence type="ECO:0000256" key="2">
    <source>
        <dbReference type="ARBA" id="ARBA00023125"/>
    </source>
</evidence>
<dbReference type="InterPro" id="IPR059106">
    <property type="entry name" value="WHD_MalT"/>
</dbReference>
<evidence type="ECO:0000256" key="3">
    <source>
        <dbReference type="ARBA" id="ARBA00023163"/>
    </source>
</evidence>
<keyword evidence="6" id="KW-1185">Reference proteome</keyword>
<accession>A0A367YVM9</accession>
<sequence length="677" mass="73954">MLLTRTTPALPLGLLRSRGVLTEVADRHLAFTEEEYRTLLRLCGHDPHQLGDTATPVASTHGWSAAMRLLAEHHGDTRAAHQLMVLLDDYVRTEVLGALEPDQLALLSDLAALDALTPESAAGVSGRPDAWSRLSELASSGVPVRWLDAGTAELNPVLRRSLTARLTTGATPQDRQHGRRVVEWLRSSGQGLAAVERLLAEGEEEAAVTALGEELLPRLHSDTAVLDALLDQLSHRPDWRVAMMRGYLRLVHTRDTDPATALGTVEALLTGPGTRRSPLQRALLDAYRLQLDRCTNYRLGTAGPDTLGSEQAPAREPGETVRLQHVVTAALRSEQALWRLHHGELEAAHATARQAATLAGLAGVPWLQGRARATDSFALALLGEYRQARESAVAAFGTARDGGEGEQATVELAHLAESWMRMEGSDLTGARQHLERVTARPPRPDTTPLTVYLDVMLTALGDGREASDRVDAFRQGDPTLTPFQRSLITVAAFRADLLADRLAEAQEEVDLLEAIGFPNQQVVVDLARARILARAGREDEAVELLRPYLHERPSLSVRNAIGVMSTLTVAADRAGYADIAESARVRWHVASERVGLEVDRSRAARMMRRLLAAEVELSPAERHVLEHLDSDLLLATVAERLYISTNTLKTHLRHLYRKLGVNGRDAAVERARALGLL</sequence>
<dbReference type="InterPro" id="IPR000792">
    <property type="entry name" value="Tscrpt_reg_LuxR_C"/>
</dbReference>
<feature type="domain" description="HTH luxR-type" evidence="4">
    <location>
        <begin position="610"/>
        <end position="675"/>
    </location>
</feature>
<evidence type="ECO:0000313" key="5">
    <source>
        <dbReference type="EMBL" id="RCK69946.1"/>
    </source>
</evidence>
<organism evidence="5 6">
    <name type="scientific">Desertihabitans brevis</name>
    <dbReference type="NCBI Taxonomy" id="2268447"/>
    <lineage>
        <taxon>Bacteria</taxon>
        <taxon>Bacillati</taxon>
        <taxon>Actinomycetota</taxon>
        <taxon>Actinomycetes</taxon>
        <taxon>Propionibacteriales</taxon>
        <taxon>Propionibacteriaceae</taxon>
        <taxon>Desertihabitans</taxon>
    </lineage>
</organism>
<gene>
    <name evidence="5" type="ORF">DT076_08000</name>
</gene>
<evidence type="ECO:0000259" key="4">
    <source>
        <dbReference type="PROSITE" id="PS50043"/>
    </source>
</evidence>
<dbReference type="PANTHER" id="PTHR44688:SF16">
    <property type="entry name" value="DNA-BINDING TRANSCRIPTIONAL ACTIVATOR DEVR_DOSR"/>
    <property type="match status" value="1"/>
</dbReference>
<dbReference type="RefSeq" id="WP_114126132.1">
    <property type="nucleotide sequence ID" value="NZ_QOUI01000004.1"/>
</dbReference>
<proteinExistence type="predicted"/>
<evidence type="ECO:0000256" key="1">
    <source>
        <dbReference type="ARBA" id="ARBA00023015"/>
    </source>
</evidence>
<dbReference type="AlphaFoldDB" id="A0A367YVM9"/>
<name>A0A367YVM9_9ACTN</name>
<dbReference type="SUPFAM" id="SSF46894">
    <property type="entry name" value="C-terminal effector domain of the bipartite response regulators"/>
    <property type="match status" value="1"/>
</dbReference>
<dbReference type="EMBL" id="QOUI01000004">
    <property type="protein sequence ID" value="RCK69946.1"/>
    <property type="molecule type" value="Genomic_DNA"/>
</dbReference>
<comment type="caution">
    <text evidence="5">The sequence shown here is derived from an EMBL/GenBank/DDBJ whole genome shotgun (WGS) entry which is preliminary data.</text>
</comment>
<dbReference type="Pfam" id="PF00196">
    <property type="entry name" value="GerE"/>
    <property type="match status" value="1"/>
</dbReference>
<dbReference type="Pfam" id="PF25873">
    <property type="entry name" value="WHD_MalT"/>
    <property type="match status" value="1"/>
</dbReference>
<dbReference type="GO" id="GO:0006355">
    <property type="term" value="P:regulation of DNA-templated transcription"/>
    <property type="evidence" value="ECO:0007669"/>
    <property type="project" value="InterPro"/>
</dbReference>
<dbReference type="GO" id="GO:0003677">
    <property type="term" value="F:DNA binding"/>
    <property type="evidence" value="ECO:0007669"/>
    <property type="project" value="UniProtKB-KW"/>
</dbReference>
<evidence type="ECO:0000313" key="6">
    <source>
        <dbReference type="Proteomes" id="UP000252770"/>
    </source>
</evidence>
<dbReference type="Gene3D" id="1.10.10.10">
    <property type="entry name" value="Winged helix-like DNA-binding domain superfamily/Winged helix DNA-binding domain"/>
    <property type="match status" value="1"/>
</dbReference>
<dbReference type="PROSITE" id="PS50043">
    <property type="entry name" value="HTH_LUXR_2"/>
    <property type="match status" value="1"/>
</dbReference>
<dbReference type="InterPro" id="IPR016032">
    <property type="entry name" value="Sig_transdc_resp-reg_C-effctor"/>
</dbReference>
<dbReference type="CDD" id="cd06170">
    <property type="entry name" value="LuxR_C_like"/>
    <property type="match status" value="1"/>
</dbReference>
<dbReference type="SMART" id="SM00421">
    <property type="entry name" value="HTH_LUXR"/>
    <property type="match status" value="1"/>
</dbReference>
<protein>
    <recommendedName>
        <fullName evidence="4">HTH luxR-type domain-containing protein</fullName>
    </recommendedName>
</protein>
<keyword evidence="3" id="KW-0804">Transcription</keyword>
<dbReference type="PANTHER" id="PTHR44688">
    <property type="entry name" value="DNA-BINDING TRANSCRIPTIONAL ACTIVATOR DEVR_DOSR"/>
    <property type="match status" value="1"/>
</dbReference>
<dbReference type="Proteomes" id="UP000252770">
    <property type="component" value="Unassembled WGS sequence"/>
</dbReference>